<organism evidence="2 3">
    <name type="scientific">Clostridium tagluense</name>
    <dbReference type="NCBI Taxonomy" id="360422"/>
    <lineage>
        <taxon>Bacteria</taxon>
        <taxon>Bacillati</taxon>
        <taxon>Bacillota</taxon>
        <taxon>Clostridia</taxon>
        <taxon>Eubacteriales</taxon>
        <taxon>Clostridiaceae</taxon>
        <taxon>Clostridium</taxon>
    </lineage>
</organism>
<reference evidence="2 3" key="1">
    <citation type="submission" date="2018-11" db="EMBL/GenBank/DDBJ databases">
        <title>Genome sequencing and assembly of Clostridium tagluense strain A121.</title>
        <authorList>
            <person name="Murakami T."/>
            <person name="Segawa T."/>
            <person name="Shcherbakova V.A."/>
            <person name="Mori H."/>
            <person name="Yoshimura Y."/>
        </authorList>
    </citation>
    <scope>NUCLEOTIDE SEQUENCE [LARGE SCALE GENOMIC DNA]</scope>
    <source>
        <strain evidence="2 3">A121</strain>
    </source>
</reference>
<accession>A0A401UQN9</accession>
<evidence type="ECO:0000256" key="1">
    <source>
        <dbReference type="SAM" id="MobiDB-lite"/>
    </source>
</evidence>
<sequence length="58" mass="6311">METIITILIFIGGMFAMSKLGLGCCKGHGNRSDHEGNNSNKSCCSSQKQKVSKDTFEK</sequence>
<dbReference type="AlphaFoldDB" id="A0A401UQN9"/>
<evidence type="ECO:0000313" key="3">
    <source>
        <dbReference type="Proteomes" id="UP000287872"/>
    </source>
</evidence>
<feature type="compositionally biased region" description="Low complexity" evidence="1">
    <location>
        <begin position="37"/>
        <end position="49"/>
    </location>
</feature>
<name>A0A401UQN9_9CLOT</name>
<feature type="region of interest" description="Disordered" evidence="1">
    <location>
        <begin position="29"/>
        <end position="58"/>
    </location>
</feature>
<dbReference type="EMBL" id="BHYK01000022">
    <property type="protein sequence ID" value="GCD11849.1"/>
    <property type="molecule type" value="Genomic_DNA"/>
</dbReference>
<evidence type="ECO:0000313" key="2">
    <source>
        <dbReference type="EMBL" id="GCD11849.1"/>
    </source>
</evidence>
<proteinExistence type="predicted"/>
<gene>
    <name evidence="2" type="ORF">Ctaglu_34720</name>
</gene>
<protein>
    <recommendedName>
        <fullName evidence="4">FeoB-associated Cys-rich membrane protein</fullName>
    </recommendedName>
</protein>
<dbReference type="RefSeq" id="WP_185732785.1">
    <property type="nucleotide sequence ID" value="NZ_BHYK01000022.1"/>
</dbReference>
<dbReference type="Proteomes" id="UP000287872">
    <property type="component" value="Unassembled WGS sequence"/>
</dbReference>
<keyword evidence="3" id="KW-1185">Reference proteome</keyword>
<evidence type="ECO:0008006" key="4">
    <source>
        <dbReference type="Google" id="ProtNLM"/>
    </source>
</evidence>
<comment type="caution">
    <text evidence="2">The sequence shown here is derived from an EMBL/GenBank/DDBJ whole genome shotgun (WGS) entry which is preliminary data.</text>
</comment>